<name>A0ABM8Q9Y1_9BACT</name>
<feature type="transmembrane region" description="Helical" evidence="1">
    <location>
        <begin position="36"/>
        <end position="57"/>
    </location>
</feature>
<evidence type="ECO:0000256" key="1">
    <source>
        <dbReference type="SAM" id="Phobius"/>
    </source>
</evidence>
<keyword evidence="1" id="KW-0472">Membrane</keyword>
<keyword evidence="1" id="KW-0812">Transmembrane</keyword>
<feature type="transmembrane region" description="Helical" evidence="1">
    <location>
        <begin position="9"/>
        <end position="30"/>
    </location>
</feature>
<comment type="caution">
    <text evidence="2">The sequence shown here is derived from an EMBL/GenBank/DDBJ whole genome shotgun (WGS) entry which is preliminary data.</text>
</comment>
<dbReference type="Proteomes" id="UP000789803">
    <property type="component" value="Unassembled WGS sequence"/>
</dbReference>
<proteinExistence type="predicted"/>
<keyword evidence="3" id="KW-1185">Reference proteome</keyword>
<evidence type="ECO:0000313" key="3">
    <source>
        <dbReference type="Proteomes" id="UP000789803"/>
    </source>
</evidence>
<keyword evidence="1" id="KW-1133">Transmembrane helix</keyword>
<gene>
    <name evidence="2" type="ORF">LMG7974_01751</name>
</gene>
<organism evidence="2 3">
    <name type="scientific">Campylobacter majalis</name>
    <dbReference type="NCBI Taxonomy" id="2790656"/>
    <lineage>
        <taxon>Bacteria</taxon>
        <taxon>Pseudomonadati</taxon>
        <taxon>Campylobacterota</taxon>
        <taxon>Epsilonproteobacteria</taxon>
        <taxon>Campylobacterales</taxon>
        <taxon>Campylobacteraceae</taxon>
        <taxon>Campylobacter</taxon>
    </lineage>
</organism>
<reference evidence="2 3" key="1">
    <citation type="submission" date="2020-11" db="EMBL/GenBank/DDBJ databases">
        <authorList>
            <person name="Peeters C."/>
        </authorList>
    </citation>
    <scope>NUCLEOTIDE SEQUENCE [LARGE SCALE GENOMIC DNA]</scope>
    <source>
        <strain evidence="2 3">LMG 7974</strain>
    </source>
</reference>
<accession>A0ABM8Q9Y1</accession>
<sequence>MATGVATNLAGYAVASIAATTALSFLPFIGSPAASVIADGIAYAITFASGVICMKTLETLFKTKKSFNGISKRIKKATKKDDKTS</sequence>
<protein>
    <submittedName>
        <fullName evidence="2">Uncharacterized protein</fullName>
    </submittedName>
</protein>
<evidence type="ECO:0000313" key="2">
    <source>
        <dbReference type="EMBL" id="CAD7289674.1"/>
    </source>
</evidence>
<dbReference type="EMBL" id="CAJHOF010000020">
    <property type="protein sequence ID" value="CAD7289674.1"/>
    <property type="molecule type" value="Genomic_DNA"/>
</dbReference>